<proteinExistence type="predicted"/>
<organism evidence="2 3">
    <name type="scientific">Escherichia coli</name>
    <dbReference type="NCBI Taxonomy" id="562"/>
    <lineage>
        <taxon>Bacteria</taxon>
        <taxon>Pseudomonadati</taxon>
        <taxon>Pseudomonadota</taxon>
        <taxon>Gammaproteobacteria</taxon>
        <taxon>Enterobacterales</taxon>
        <taxon>Enterobacteriaceae</taxon>
        <taxon>Escherichia</taxon>
    </lineage>
</organism>
<dbReference type="Proteomes" id="UP000281521">
    <property type="component" value="Unassembled WGS sequence"/>
</dbReference>
<keyword evidence="1" id="KW-1133">Transmembrane helix</keyword>
<accession>A0A3P5DRE9</accession>
<protein>
    <submittedName>
        <fullName evidence="2">Uncharacterized protein</fullName>
    </submittedName>
</protein>
<name>A0A3P5DRE9_ECOLX</name>
<reference evidence="2 3" key="1">
    <citation type="submission" date="2018-10" db="EMBL/GenBank/DDBJ databases">
        <authorList>
            <person name="Noll B N."/>
        </authorList>
    </citation>
    <scope>NUCLEOTIDE SEQUENCE [LARGE SCALE GENOMIC DNA]</scope>
    <source>
        <strain evidence="2">Ecoli022</strain>
    </source>
</reference>
<sequence length="172" mass="19895">MQQRIEGAWGQQDEMCCDAGTLALCKMPALLLWKSALSLVLAILPADILRSANRLLLFPDRFVIPFFLFIMGITLVLACLPACLHRFSKIRKVQSRGKSGVLFSRRWITGQICWHFTSRSIQQKETSTGNRFMHSALPFTNRYTNVLLHVLTRPVHHRRWCYTGCWNNMEEQ</sequence>
<evidence type="ECO:0000313" key="3">
    <source>
        <dbReference type="Proteomes" id="UP000281521"/>
    </source>
</evidence>
<dbReference type="EMBL" id="UWXJ01000001">
    <property type="protein sequence ID" value="VCY84504.1"/>
    <property type="molecule type" value="Genomic_DNA"/>
</dbReference>
<keyword evidence="1" id="KW-0472">Membrane</keyword>
<feature type="transmembrane region" description="Helical" evidence="1">
    <location>
        <begin position="62"/>
        <end position="84"/>
    </location>
</feature>
<evidence type="ECO:0000313" key="2">
    <source>
        <dbReference type="EMBL" id="VCY84504.1"/>
    </source>
</evidence>
<gene>
    <name evidence="2" type="ORF">BANRA_03180</name>
</gene>
<evidence type="ECO:0000256" key="1">
    <source>
        <dbReference type="SAM" id="Phobius"/>
    </source>
</evidence>
<keyword evidence="1" id="KW-0812">Transmembrane</keyword>
<dbReference type="AlphaFoldDB" id="A0A3P5DRE9"/>
<feature type="transmembrane region" description="Helical" evidence="1">
    <location>
        <begin position="31"/>
        <end position="50"/>
    </location>
</feature>